<keyword evidence="7" id="KW-1185">Reference proteome</keyword>
<reference evidence="6 7" key="1">
    <citation type="journal article" date="2010" name="Stand. Genomic Sci.">
        <title>Complete genome sequence of Acetohalobium arabaticum type strain (Z-7288).</title>
        <authorList>
            <person name="Sikorski J."/>
            <person name="Lapidus A."/>
            <person name="Chertkov O."/>
            <person name="Lucas S."/>
            <person name="Copeland A."/>
            <person name="Glavina Del Rio T."/>
            <person name="Nolan M."/>
            <person name="Tice H."/>
            <person name="Cheng J.F."/>
            <person name="Han C."/>
            <person name="Brambilla E."/>
            <person name="Pitluck S."/>
            <person name="Liolios K."/>
            <person name="Ivanova N."/>
            <person name="Mavromatis K."/>
            <person name="Mikhailova N."/>
            <person name="Pati A."/>
            <person name="Bruce D."/>
            <person name="Detter C."/>
            <person name="Tapia R."/>
            <person name="Goodwin L."/>
            <person name="Chen A."/>
            <person name="Palaniappan K."/>
            <person name="Land M."/>
            <person name="Hauser L."/>
            <person name="Chang Y.J."/>
            <person name="Jeffries C.D."/>
            <person name="Rohde M."/>
            <person name="Goker M."/>
            <person name="Spring S."/>
            <person name="Woyke T."/>
            <person name="Bristow J."/>
            <person name="Eisen J.A."/>
            <person name="Markowitz V."/>
            <person name="Hugenholtz P."/>
            <person name="Kyrpides N.C."/>
            <person name="Klenk H.P."/>
        </authorList>
    </citation>
    <scope>NUCLEOTIDE SEQUENCE [LARGE SCALE GENOMIC DNA]</scope>
    <source>
        <strain evidence="7">ATCC 49924 / DSM 5501 / Z-7288</strain>
    </source>
</reference>
<dbReference type="InterPro" id="IPR027417">
    <property type="entry name" value="P-loop_NTPase"/>
</dbReference>
<dbReference type="GO" id="GO:0006302">
    <property type="term" value="P:double-strand break repair"/>
    <property type="evidence" value="ECO:0007669"/>
    <property type="project" value="InterPro"/>
</dbReference>
<organism evidence="6 7">
    <name type="scientific">Acetohalobium arabaticum (strain ATCC 49924 / DSM 5501 / Z-7288)</name>
    <dbReference type="NCBI Taxonomy" id="574087"/>
    <lineage>
        <taxon>Bacteria</taxon>
        <taxon>Bacillati</taxon>
        <taxon>Bacillota</taxon>
        <taxon>Clostridia</taxon>
        <taxon>Halanaerobiales</taxon>
        <taxon>Halobacteroidaceae</taxon>
        <taxon>Acetohalobium</taxon>
    </lineage>
</organism>
<protein>
    <recommendedName>
        <fullName evidence="3">Nuclease SbcCD subunit C</fullName>
    </recommendedName>
</protein>
<dbReference type="Gene3D" id="3.40.50.300">
    <property type="entry name" value="P-loop containing nucleotide triphosphate hydrolases"/>
    <property type="match status" value="2"/>
</dbReference>
<feature type="coiled-coil region" evidence="4">
    <location>
        <begin position="203"/>
        <end position="314"/>
    </location>
</feature>
<dbReference type="Proteomes" id="UP000001661">
    <property type="component" value="Chromosome"/>
</dbReference>
<dbReference type="SUPFAM" id="SSF52540">
    <property type="entry name" value="P-loop containing nucleoside triphosphate hydrolases"/>
    <property type="match status" value="2"/>
</dbReference>
<feature type="domain" description="Rad50/SbcC-type AAA" evidence="5">
    <location>
        <begin position="6"/>
        <end position="261"/>
    </location>
</feature>
<dbReference type="eggNOG" id="COG1196">
    <property type="taxonomic scope" value="Bacteria"/>
</dbReference>
<dbReference type="InterPro" id="IPR038729">
    <property type="entry name" value="Rad50/SbcC_AAA"/>
</dbReference>
<sequence>MKIKDIELCNFKQYYGKQNIEFAGYDTDSSENVTVVYGENGRGKTSLYRALMFALYGDKFLDQDKNLQGSRNKDLNPDLYIVNINALKEDFEAENDGVEAYVKVNFINDNIEYSLYRSMFGIQNSQDEIFEEDGKVKLTVKNEDGNTKVIEDKEKIEQKVNSILDGRVKSYFLFDGERIERLTKATKEQKEEVAGGIKNLLKIDELNCSIDALEKLKKKIRKELKKISTGDYRKSIEKLDKLDNKKETLEKDLDSLSEELKYARKQEKDIENELAKFDEYKDLIYERKSLKKRKDELTNDREELSDKIRNFNNKAIMLLADDILENVFADINNKDISGIDIKVKKKVVDRILNQMKCICGTNLNLDSKEHKALKEWANEPEENVVDDRIMDFRDELIKAREYISNNKDNCDELLGSFSKLDGSIEEINSRLEQLDAEIDDVSDEEFEEKKEYRKKLIKDISNFEQEIENKEKKISEVENKIQQAENKRKNLEKQQNIKNEFSKKLELTENTLAKLEKIKNLFISEVKDDLEEEATAIFKRLIDSATKDTFKRIIVNDDYSLEILDWNNRPFLANISAGQRQVMSLAFITALAKIAGGKDILEVPLFMDTPFGRLSGNHRDNLLKEIPELSPQWILLATDTEFTRVEAEELRKSGNWGKVYKLELIEDGYTKLKEVSVNQFKPKR</sequence>
<dbReference type="AlphaFoldDB" id="D9QVD1"/>
<evidence type="ECO:0000256" key="2">
    <source>
        <dbReference type="ARBA" id="ARBA00011322"/>
    </source>
</evidence>
<dbReference type="Pfam" id="PF13476">
    <property type="entry name" value="AAA_23"/>
    <property type="match status" value="1"/>
</dbReference>
<evidence type="ECO:0000256" key="3">
    <source>
        <dbReference type="ARBA" id="ARBA00013368"/>
    </source>
</evidence>
<dbReference type="HOGENOM" id="CLU_024631_1_0_9"/>
<gene>
    <name evidence="6" type="ordered locus">Acear_0649</name>
</gene>
<evidence type="ECO:0000313" key="6">
    <source>
        <dbReference type="EMBL" id="ADL12190.1"/>
    </source>
</evidence>
<accession>D9QVD1</accession>
<feature type="coiled-coil region" evidence="4">
    <location>
        <begin position="417"/>
        <end position="518"/>
    </location>
</feature>
<dbReference type="PANTHER" id="PTHR32114">
    <property type="entry name" value="ABC TRANSPORTER ABCH.3"/>
    <property type="match status" value="1"/>
</dbReference>
<dbReference type="EMBL" id="CP002105">
    <property type="protein sequence ID" value="ADL12190.1"/>
    <property type="molecule type" value="Genomic_DNA"/>
</dbReference>
<comment type="subunit">
    <text evidence="2">Heterodimer of SbcC and SbcD.</text>
</comment>
<evidence type="ECO:0000256" key="4">
    <source>
        <dbReference type="SAM" id="Coils"/>
    </source>
</evidence>
<evidence type="ECO:0000256" key="1">
    <source>
        <dbReference type="ARBA" id="ARBA00006930"/>
    </source>
</evidence>
<evidence type="ECO:0000313" key="7">
    <source>
        <dbReference type="Proteomes" id="UP000001661"/>
    </source>
</evidence>
<dbReference type="KEGG" id="aar:Acear_0649"/>
<dbReference type="PANTHER" id="PTHR32114:SF2">
    <property type="entry name" value="ABC TRANSPORTER ABCH.3"/>
    <property type="match status" value="1"/>
</dbReference>
<keyword evidence="4" id="KW-0175">Coiled coil</keyword>
<dbReference type="RefSeq" id="WP_013277636.1">
    <property type="nucleotide sequence ID" value="NC_014378.1"/>
</dbReference>
<comment type="similarity">
    <text evidence="1">Belongs to the SMC family. SbcC subfamily.</text>
</comment>
<dbReference type="STRING" id="574087.Acear_0649"/>
<dbReference type="GO" id="GO:0016887">
    <property type="term" value="F:ATP hydrolysis activity"/>
    <property type="evidence" value="ECO:0007669"/>
    <property type="project" value="InterPro"/>
</dbReference>
<name>D9QVD1_ACEAZ</name>
<proteinExistence type="inferred from homology"/>
<dbReference type="OrthoDB" id="9795626at2"/>
<evidence type="ECO:0000259" key="5">
    <source>
        <dbReference type="Pfam" id="PF13476"/>
    </source>
</evidence>